<accession>A0A537JCA0</accession>
<organism evidence="2 3">
    <name type="scientific">Candidatus Segetimicrobium genomatis</name>
    <dbReference type="NCBI Taxonomy" id="2569760"/>
    <lineage>
        <taxon>Bacteria</taxon>
        <taxon>Bacillati</taxon>
        <taxon>Candidatus Sysuimicrobiota</taxon>
        <taxon>Candidatus Sysuimicrobiia</taxon>
        <taxon>Candidatus Sysuimicrobiales</taxon>
        <taxon>Candidatus Segetimicrobiaceae</taxon>
        <taxon>Candidatus Segetimicrobium</taxon>
    </lineage>
</organism>
<protein>
    <recommendedName>
        <fullName evidence="1">Polymerase/histidinol phosphatase N-terminal domain-containing protein</fullName>
    </recommendedName>
</protein>
<dbReference type="Gene3D" id="3.20.20.140">
    <property type="entry name" value="Metal-dependent hydrolases"/>
    <property type="match status" value="1"/>
</dbReference>
<name>A0A537JCA0_9BACT</name>
<dbReference type="SMART" id="SM00481">
    <property type="entry name" value="POLIIIAc"/>
    <property type="match status" value="1"/>
</dbReference>
<reference evidence="2 3" key="1">
    <citation type="journal article" date="2019" name="Nat. Microbiol.">
        <title>Mediterranean grassland soil C-N compound turnover is dependent on rainfall and depth, and is mediated by genomically divergent microorganisms.</title>
        <authorList>
            <person name="Diamond S."/>
            <person name="Andeer P.F."/>
            <person name="Li Z."/>
            <person name="Crits-Christoph A."/>
            <person name="Burstein D."/>
            <person name="Anantharaman K."/>
            <person name="Lane K.R."/>
            <person name="Thomas B.C."/>
            <person name="Pan C."/>
            <person name="Northen T.R."/>
            <person name="Banfield J.F."/>
        </authorList>
    </citation>
    <scope>NUCLEOTIDE SEQUENCE [LARGE SCALE GENOMIC DNA]</scope>
    <source>
        <strain evidence="2">NP_7</strain>
    </source>
</reference>
<dbReference type="AlphaFoldDB" id="A0A537JCA0"/>
<gene>
    <name evidence="2" type="ORF">E6H04_07390</name>
</gene>
<dbReference type="InterPro" id="IPR003141">
    <property type="entry name" value="Pol/His_phosphatase_N"/>
</dbReference>
<comment type="caution">
    <text evidence="2">The sequence shown here is derived from an EMBL/GenBank/DDBJ whole genome shotgun (WGS) entry which is preliminary data.</text>
</comment>
<dbReference type="PANTHER" id="PTHR42924">
    <property type="entry name" value="EXONUCLEASE"/>
    <property type="match status" value="1"/>
</dbReference>
<feature type="domain" description="Polymerase/histidinol phosphatase N-terminal" evidence="1">
    <location>
        <begin position="18"/>
        <end position="79"/>
    </location>
</feature>
<dbReference type="PANTHER" id="PTHR42924:SF18">
    <property type="entry name" value="POLYMERASE_HISTIDINOL PHOSPHATASE N-TERMINAL DOMAIN-CONTAINING PROTEIN"/>
    <property type="match status" value="1"/>
</dbReference>
<dbReference type="GO" id="GO:0035312">
    <property type="term" value="F:5'-3' DNA exonuclease activity"/>
    <property type="evidence" value="ECO:0007669"/>
    <property type="project" value="TreeGrafter"/>
</dbReference>
<dbReference type="EMBL" id="VBAO01000181">
    <property type="protein sequence ID" value="TMI81174.1"/>
    <property type="molecule type" value="Genomic_DNA"/>
</dbReference>
<dbReference type="InterPro" id="IPR016195">
    <property type="entry name" value="Pol/histidinol_Pase-like"/>
</dbReference>
<dbReference type="GO" id="GO:0004534">
    <property type="term" value="F:5'-3' RNA exonuclease activity"/>
    <property type="evidence" value="ECO:0007669"/>
    <property type="project" value="TreeGrafter"/>
</dbReference>
<dbReference type="SUPFAM" id="SSF89550">
    <property type="entry name" value="PHP domain-like"/>
    <property type="match status" value="1"/>
</dbReference>
<evidence type="ECO:0000313" key="2">
    <source>
        <dbReference type="EMBL" id="TMI81174.1"/>
    </source>
</evidence>
<sequence>MPTRIADPYAVPGRYRKAQLHCHTTNSDGAYAPRGLLERYRAAGYTFVVFTDHERVTACEDLNDETFLALPGVETAIGRPFWPLGPHLGRLGSPGPLRVRGAQAAIDATVAAGGVVSLHHPAWTGNLGTGAWSVAEMSALRGYHLVEISNHHSASRTDVERWAAVLARRGPTAPVGGVAVDDLHRDRDFDTGWVLVKTAAVTPEAFLGALRALAVVASTGPRAEFGSRDGAITCVTEARGIRFLDAGGRVRCEASGPEAAYAPRGDEGFVRVECADAAGRAAWSQAFWISRDA</sequence>
<evidence type="ECO:0000313" key="3">
    <source>
        <dbReference type="Proteomes" id="UP000320048"/>
    </source>
</evidence>
<dbReference type="InterPro" id="IPR052018">
    <property type="entry name" value="PHP_domain"/>
</dbReference>
<dbReference type="Proteomes" id="UP000320048">
    <property type="component" value="Unassembled WGS sequence"/>
</dbReference>
<proteinExistence type="predicted"/>
<evidence type="ECO:0000259" key="1">
    <source>
        <dbReference type="SMART" id="SM00481"/>
    </source>
</evidence>